<feature type="domain" description="HTH merR-type" evidence="13">
    <location>
        <begin position="124"/>
        <end position="193"/>
    </location>
</feature>
<dbReference type="PANTHER" id="PTHR30204:SF69">
    <property type="entry name" value="MERR-FAMILY TRANSCRIPTIONAL REGULATOR"/>
    <property type="match status" value="1"/>
</dbReference>
<dbReference type="PANTHER" id="PTHR30204">
    <property type="entry name" value="REDOX-CYCLING DRUG-SENSING TRANSCRIPTIONAL ACTIVATOR SOXR"/>
    <property type="match status" value="1"/>
</dbReference>
<evidence type="ECO:0000256" key="7">
    <source>
        <dbReference type="ARBA" id="ARBA00023125"/>
    </source>
</evidence>
<dbReference type="CDD" id="cd04783">
    <property type="entry name" value="HTH_MerR1"/>
    <property type="match status" value="1"/>
</dbReference>
<gene>
    <name evidence="14" type="ORF">MTR_0644s0020</name>
</gene>
<dbReference type="SUPFAM" id="SSF46955">
    <property type="entry name" value="Putative DNA-binding domain"/>
    <property type="match status" value="1"/>
</dbReference>
<keyword evidence="6" id="KW-0805">Transcription regulation</keyword>
<evidence type="ECO:0000256" key="1">
    <source>
        <dbReference type="ARBA" id="ARBA00017146"/>
    </source>
</evidence>
<evidence type="ECO:0000256" key="8">
    <source>
        <dbReference type="ARBA" id="ARBA00023159"/>
    </source>
</evidence>
<evidence type="ECO:0000313" key="14">
    <source>
        <dbReference type="EMBL" id="KEH15702.1"/>
    </source>
</evidence>
<dbReference type="GO" id="GO:0003700">
    <property type="term" value="F:DNA-binding transcription factor activity"/>
    <property type="evidence" value="ECO:0000318"/>
    <property type="project" value="GO_Central"/>
</dbReference>
<dbReference type="HOGENOM" id="CLU_277516_0_0_1"/>
<evidence type="ECO:0000259" key="13">
    <source>
        <dbReference type="PROSITE" id="PS50937"/>
    </source>
</evidence>
<name>A0A072TE89_MEDTR</name>
<comment type="function">
    <text evidence="10">Mediates the mercuric-dependent induction of mercury resistance operon. In the absence of mercury MerR represses transcription by binding tightly to the mer operator region; when mercury is present the dimeric complex binds a single ion and becomes a potent transcriptional activator, while remaining bound to the mer site.</text>
</comment>
<dbReference type="NCBIfam" id="TIGR02051">
    <property type="entry name" value="MerR"/>
    <property type="match status" value="1"/>
</dbReference>
<evidence type="ECO:0000313" key="15">
    <source>
        <dbReference type="EnsemblPlants" id="KEH15702"/>
    </source>
</evidence>
<dbReference type="PROSITE" id="PS00552">
    <property type="entry name" value="HTH_MERR_1"/>
    <property type="match status" value="1"/>
</dbReference>
<dbReference type="PRINTS" id="PR00040">
    <property type="entry name" value="HTHMERR"/>
</dbReference>
<proteinExistence type="predicted"/>
<dbReference type="Gene3D" id="1.10.1660.10">
    <property type="match status" value="1"/>
</dbReference>
<feature type="coiled-coil region" evidence="11">
    <location>
        <begin position="203"/>
        <end position="230"/>
    </location>
</feature>
<evidence type="ECO:0000256" key="6">
    <source>
        <dbReference type="ARBA" id="ARBA00023015"/>
    </source>
</evidence>
<keyword evidence="16" id="KW-1185">Reference proteome</keyword>
<feature type="compositionally biased region" description="Low complexity" evidence="12">
    <location>
        <begin position="74"/>
        <end position="85"/>
    </location>
</feature>
<dbReference type="InterPro" id="IPR015358">
    <property type="entry name" value="Tscrpt_reg_MerR_DNA-bd"/>
</dbReference>
<feature type="non-terminal residue" evidence="14">
    <location>
        <position position="1"/>
    </location>
</feature>
<evidence type="ECO:0000256" key="11">
    <source>
        <dbReference type="SAM" id="Coils"/>
    </source>
</evidence>
<evidence type="ECO:0000256" key="10">
    <source>
        <dbReference type="ARBA" id="ARBA00024874"/>
    </source>
</evidence>
<dbReference type="Pfam" id="PF00376">
    <property type="entry name" value="MerR"/>
    <property type="match status" value="1"/>
</dbReference>
<evidence type="ECO:0000256" key="4">
    <source>
        <dbReference type="ARBA" id="ARBA00022723"/>
    </source>
</evidence>
<evidence type="ECO:0000256" key="3">
    <source>
        <dbReference type="ARBA" id="ARBA00022491"/>
    </source>
</evidence>
<feature type="region of interest" description="Disordered" evidence="12">
    <location>
        <begin position="1014"/>
        <end position="1049"/>
    </location>
</feature>
<dbReference type="Proteomes" id="UP000002051">
    <property type="component" value="Unassembled WGS sequence"/>
</dbReference>
<dbReference type="GO" id="GO:0046689">
    <property type="term" value="P:response to mercury ion"/>
    <property type="evidence" value="ECO:0007669"/>
    <property type="project" value="UniProtKB-KW"/>
</dbReference>
<evidence type="ECO:0000313" key="16">
    <source>
        <dbReference type="Proteomes" id="UP000002051"/>
    </source>
</evidence>
<dbReference type="PROSITE" id="PS50937">
    <property type="entry name" value="HTH_MERR_2"/>
    <property type="match status" value="1"/>
</dbReference>
<sequence>MSLYAARTCGIAHTSPGLHTATGRKMRRPAKNNATSATPMKAGRQGSSKVRLPIQAPLTPSATSTSGPRQQVDARIAASPPAASAPRPFCCSAIRCPSEYPLSSVTLLPYLCTESSGMDNGSESLTIGAFAKAAGVNVETIRFYQRKGLLLEPDKPYGSIRRYGEGDVTRVRFVKSAQRLGFSLDEIADLLKLEDGTHCDEASSLAEHKLRDIQDKLADLERMEAVLTQLVCACHSRKGNVSCPLIASLQRGEEPRDVGAAAPVTGRDHGRCCDADRACRLRRESGVLCDRAPAPRSARAGAYFSVAPLFGVALSLLIWPEWPSVSFWIATAMMALGIWLHRSVCTRSPVCLCNHGKHEPKHRSWQAARMDGVGVAARVRNCPDDPAGVPTHRPVVVDRRAGRDRGYGCQRLFGPRHRAQGEAWCWDSHFGRNRRGDRQFCGCSPLRFGSDSSVWRGHHDHDALVAVSSPLAAERDDLQITTEHTTMKGKYVLSCGALGGRSPKTGKRVGERHRWSGGGWGKGHCEFCFRTLDQRAVPEGWSVEQHSGFPHVVVLSRPAGGCVSINMKKRIFGPGYGCPHVAMGGAPTRRPDRGERLGHPGRQMATYGPASHVRRFAGCGDGRRLLGKRSENATMANGYTALYGSAFEKVERQLLADGYVCAFACTYGEPAGPVPKDLGRTGKEGGWEMRRKLKDWSSKHGVREYKIVRNTSYVRDLHGDVYELWVKRSEIDVIDAIPNKQWIELADAAIRKVNPSAAEVVQATRGFAVLGREGVLTARLSDGTQWRIDGQDVRQLTADEIAARARLHESFQFLTTAPMSKNSRKVISNPQFIVSPRILAKYRPTSWQTSQNAQHGSFTTKASRSRFRFLCPRGETWSQRISVSGSRCTLQANAGKFMATIPRPRKPRYVVRDSAGRALRETDSKLTAWWVWFKNRRDGAIAHDRLSWIEDERSWLRCGVVTSDGGAGADWMAEATGASLSRAKNGSPDGRCGYGRHLGKPLAWRQRIAETISSGSTRADPSLRTLGGSFPRTAATQRRPHRRQPANRTENYSMKKLAALLACLAPLAATAQVQWAIPGVTVPAPVDRSPPASAVDADGAYIEYKAMLSDGKAATELGRYSSASDCFHRLERASASPEFTSAI</sequence>
<dbReference type="AlphaFoldDB" id="A0A072TE89"/>
<dbReference type="GO" id="GO:0006355">
    <property type="term" value="P:regulation of DNA-templated transcription"/>
    <property type="evidence" value="ECO:0000318"/>
    <property type="project" value="GO_Central"/>
</dbReference>
<keyword evidence="3" id="KW-0678">Repressor</keyword>
<dbReference type="GO" id="GO:0045340">
    <property type="term" value="F:mercury ion binding"/>
    <property type="evidence" value="ECO:0007669"/>
    <property type="project" value="InterPro"/>
</dbReference>
<reference evidence="14 16" key="1">
    <citation type="journal article" date="2011" name="Nature">
        <title>The Medicago genome provides insight into the evolution of rhizobial symbioses.</title>
        <authorList>
            <person name="Young N.D."/>
            <person name="Debelle F."/>
            <person name="Oldroyd G.E."/>
            <person name="Geurts R."/>
            <person name="Cannon S.B."/>
            <person name="Udvardi M.K."/>
            <person name="Benedito V.A."/>
            <person name="Mayer K.F."/>
            <person name="Gouzy J."/>
            <person name="Schoof H."/>
            <person name="Van de Peer Y."/>
            <person name="Proost S."/>
            <person name="Cook D.R."/>
            <person name="Meyers B.C."/>
            <person name="Spannagl M."/>
            <person name="Cheung F."/>
            <person name="De Mita S."/>
            <person name="Krishnakumar V."/>
            <person name="Gundlach H."/>
            <person name="Zhou S."/>
            <person name="Mudge J."/>
            <person name="Bharti A.K."/>
            <person name="Murray J.D."/>
            <person name="Naoumkina M.A."/>
            <person name="Rosen B."/>
            <person name="Silverstein K.A."/>
            <person name="Tang H."/>
            <person name="Rombauts S."/>
            <person name="Zhao P.X."/>
            <person name="Zhou P."/>
            <person name="Barbe V."/>
            <person name="Bardou P."/>
            <person name="Bechner M."/>
            <person name="Bellec A."/>
            <person name="Berger A."/>
            <person name="Berges H."/>
            <person name="Bidwell S."/>
            <person name="Bisseling T."/>
            <person name="Choisne N."/>
            <person name="Couloux A."/>
            <person name="Denny R."/>
            <person name="Deshpande S."/>
            <person name="Dai X."/>
            <person name="Doyle J.J."/>
            <person name="Dudez A.M."/>
            <person name="Farmer A.D."/>
            <person name="Fouteau S."/>
            <person name="Franken C."/>
            <person name="Gibelin C."/>
            <person name="Gish J."/>
            <person name="Goldstein S."/>
            <person name="Gonzalez A.J."/>
            <person name="Green P.J."/>
            <person name="Hallab A."/>
            <person name="Hartog M."/>
            <person name="Hua A."/>
            <person name="Humphray S.J."/>
            <person name="Jeong D.H."/>
            <person name="Jing Y."/>
            <person name="Jocker A."/>
            <person name="Kenton S.M."/>
            <person name="Kim D.J."/>
            <person name="Klee K."/>
            <person name="Lai H."/>
            <person name="Lang C."/>
            <person name="Lin S."/>
            <person name="Macmil S.L."/>
            <person name="Magdelenat G."/>
            <person name="Matthews L."/>
            <person name="McCorrison J."/>
            <person name="Monaghan E.L."/>
            <person name="Mun J.H."/>
            <person name="Najar F.Z."/>
            <person name="Nicholson C."/>
            <person name="Noirot C."/>
            <person name="O'Bleness M."/>
            <person name="Paule C.R."/>
            <person name="Poulain J."/>
            <person name="Prion F."/>
            <person name="Qin B."/>
            <person name="Qu C."/>
            <person name="Retzel E.F."/>
            <person name="Riddle C."/>
            <person name="Sallet E."/>
            <person name="Samain S."/>
            <person name="Samson N."/>
            <person name="Sanders I."/>
            <person name="Saurat O."/>
            <person name="Scarpelli C."/>
            <person name="Schiex T."/>
            <person name="Segurens B."/>
            <person name="Severin A.J."/>
            <person name="Sherrier D.J."/>
            <person name="Shi R."/>
            <person name="Sims S."/>
            <person name="Singer S.R."/>
            <person name="Sinharoy S."/>
            <person name="Sterck L."/>
            <person name="Viollet A."/>
            <person name="Wang B.B."/>
            <person name="Wang K."/>
            <person name="Wang M."/>
            <person name="Wang X."/>
            <person name="Warfsmann J."/>
            <person name="Weissenbach J."/>
            <person name="White D.D."/>
            <person name="White J.D."/>
            <person name="Wiley G.B."/>
            <person name="Wincker P."/>
            <person name="Xing Y."/>
            <person name="Yang L."/>
            <person name="Yao Z."/>
            <person name="Ying F."/>
            <person name="Zhai J."/>
            <person name="Zhou L."/>
            <person name="Zuber A."/>
            <person name="Denarie J."/>
            <person name="Dixon R.A."/>
            <person name="May G.D."/>
            <person name="Schwartz D.C."/>
            <person name="Rogers J."/>
            <person name="Quetier F."/>
            <person name="Town C.D."/>
            <person name="Roe B.A."/>
        </authorList>
    </citation>
    <scope>NUCLEOTIDE SEQUENCE [LARGE SCALE GENOMIC DNA]</scope>
    <source>
        <strain evidence="14">A17</strain>
        <strain evidence="15 16">cv. Jemalong A17</strain>
    </source>
</reference>
<dbReference type="InterPro" id="IPR000551">
    <property type="entry name" value="MerR-type_HTH_dom"/>
</dbReference>
<evidence type="ECO:0000256" key="9">
    <source>
        <dbReference type="ARBA" id="ARBA00023163"/>
    </source>
</evidence>
<keyword evidence="5" id="KW-0476">Mercury</keyword>
<evidence type="ECO:0000256" key="5">
    <source>
        <dbReference type="ARBA" id="ARBA00022914"/>
    </source>
</evidence>
<reference evidence="14 16" key="2">
    <citation type="journal article" date="2014" name="BMC Genomics">
        <title>An improved genome release (version Mt4.0) for the model legume Medicago truncatula.</title>
        <authorList>
            <person name="Tang H."/>
            <person name="Krishnakumar V."/>
            <person name="Bidwell S."/>
            <person name="Rosen B."/>
            <person name="Chan A."/>
            <person name="Zhou S."/>
            <person name="Gentzbittel L."/>
            <person name="Childs K.L."/>
            <person name="Yandell M."/>
            <person name="Gundlach H."/>
            <person name="Mayer K.F."/>
            <person name="Schwartz D.C."/>
            <person name="Town C.D."/>
        </authorList>
    </citation>
    <scope>GENOME REANNOTATION</scope>
    <source>
        <strain evidence="14">A17</strain>
        <strain evidence="15 16">cv. Jemalong A17</strain>
    </source>
</reference>
<dbReference type="Pfam" id="PF09278">
    <property type="entry name" value="MerR-DNA-bind"/>
    <property type="match status" value="1"/>
</dbReference>
<keyword evidence="9" id="KW-0804">Transcription</keyword>
<dbReference type="NCBIfam" id="NF010315">
    <property type="entry name" value="PRK13752.1"/>
    <property type="match status" value="1"/>
</dbReference>
<feature type="compositionally biased region" description="Polar residues" evidence="12">
    <location>
        <begin position="58"/>
        <end position="69"/>
    </location>
</feature>
<keyword evidence="2" id="KW-0475">Mercuric resistance</keyword>
<organism evidence="14 16">
    <name type="scientific">Medicago truncatula</name>
    <name type="common">Barrel medic</name>
    <name type="synonym">Medicago tribuloides</name>
    <dbReference type="NCBI Taxonomy" id="3880"/>
    <lineage>
        <taxon>Eukaryota</taxon>
        <taxon>Viridiplantae</taxon>
        <taxon>Streptophyta</taxon>
        <taxon>Embryophyta</taxon>
        <taxon>Tracheophyta</taxon>
        <taxon>Spermatophyta</taxon>
        <taxon>Magnoliopsida</taxon>
        <taxon>eudicotyledons</taxon>
        <taxon>Gunneridae</taxon>
        <taxon>Pentapetalae</taxon>
        <taxon>rosids</taxon>
        <taxon>fabids</taxon>
        <taxon>Fabales</taxon>
        <taxon>Fabaceae</taxon>
        <taxon>Papilionoideae</taxon>
        <taxon>50 kb inversion clade</taxon>
        <taxon>NPAAA clade</taxon>
        <taxon>Hologalegina</taxon>
        <taxon>IRL clade</taxon>
        <taxon>Trifolieae</taxon>
        <taxon>Medicago</taxon>
    </lineage>
</organism>
<keyword evidence="4" id="KW-0479">Metal-binding</keyword>
<dbReference type="InterPro" id="IPR011794">
    <property type="entry name" value="MerR"/>
</dbReference>
<dbReference type="EnsemblPlants" id="KEH15702">
    <property type="protein sequence ID" value="KEH15702"/>
    <property type="gene ID" value="MTR_0644s0020"/>
</dbReference>
<dbReference type="SMART" id="SM00422">
    <property type="entry name" value="HTH_MERR"/>
    <property type="match status" value="1"/>
</dbReference>
<dbReference type="InterPro" id="IPR009061">
    <property type="entry name" value="DNA-bd_dom_put_sf"/>
</dbReference>
<dbReference type="EMBL" id="KL403368">
    <property type="protein sequence ID" value="KEH15702.1"/>
    <property type="molecule type" value="Genomic_DNA"/>
</dbReference>
<evidence type="ECO:0000256" key="12">
    <source>
        <dbReference type="SAM" id="MobiDB-lite"/>
    </source>
</evidence>
<dbReference type="GO" id="GO:0003677">
    <property type="term" value="F:DNA binding"/>
    <property type="evidence" value="ECO:0007669"/>
    <property type="project" value="UniProtKB-KW"/>
</dbReference>
<keyword evidence="11" id="KW-0175">Coiled coil</keyword>
<accession>A0A072TE89</accession>
<feature type="region of interest" description="Disordered" evidence="12">
    <location>
        <begin position="15"/>
        <end position="85"/>
    </location>
</feature>
<reference evidence="15" key="3">
    <citation type="submission" date="2015-06" db="UniProtKB">
        <authorList>
            <consortium name="EnsemblPlants"/>
        </authorList>
    </citation>
    <scope>IDENTIFICATION</scope>
    <source>
        <strain evidence="15">cv. Jemalong A17</strain>
    </source>
</reference>
<dbReference type="InterPro" id="IPR047057">
    <property type="entry name" value="MerR_fam"/>
</dbReference>
<evidence type="ECO:0000256" key="2">
    <source>
        <dbReference type="ARBA" id="ARBA00022466"/>
    </source>
</evidence>
<protein>
    <recommendedName>
        <fullName evidence="1">Mercuric resistance operon regulatory protein</fullName>
    </recommendedName>
</protein>
<keyword evidence="7" id="KW-0238">DNA-binding</keyword>
<keyword evidence="8" id="KW-0010">Activator</keyword>